<dbReference type="OrthoDB" id="3264780at2759"/>
<dbReference type="AlphaFoldDB" id="A0A165TMU8"/>
<gene>
    <name evidence="1" type="ORF">DAEQUDRAFT_638799</name>
</gene>
<keyword evidence="2" id="KW-1185">Reference proteome</keyword>
<dbReference type="STRING" id="1314783.A0A165TMU8"/>
<dbReference type="Proteomes" id="UP000076727">
    <property type="component" value="Unassembled WGS sequence"/>
</dbReference>
<evidence type="ECO:0000313" key="1">
    <source>
        <dbReference type="EMBL" id="KZT73681.1"/>
    </source>
</evidence>
<proteinExistence type="predicted"/>
<organism evidence="1 2">
    <name type="scientific">Daedalea quercina L-15889</name>
    <dbReference type="NCBI Taxonomy" id="1314783"/>
    <lineage>
        <taxon>Eukaryota</taxon>
        <taxon>Fungi</taxon>
        <taxon>Dikarya</taxon>
        <taxon>Basidiomycota</taxon>
        <taxon>Agaricomycotina</taxon>
        <taxon>Agaricomycetes</taxon>
        <taxon>Polyporales</taxon>
        <taxon>Fomitopsis</taxon>
    </lineage>
</organism>
<feature type="non-terminal residue" evidence="1">
    <location>
        <position position="1"/>
    </location>
</feature>
<accession>A0A165TMU8</accession>
<dbReference type="EMBL" id="KV429036">
    <property type="protein sequence ID" value="KZT73681.1"/>
    <property type="molecule type" value="Genomic_DNA"/>
</dbReference>
<feature type="non-terminal residue" evidence="1">
    <location>
        <position position="71"/>
    </location>
</feature>
<name>A0A165TMU8_9APHY</name>
<protein>
    <submittedName>
        <fullName evidence="1">Uncharacterized protein</fullName>
    </submittedName>
</protein>
<reference evidence="1 2" key="1">
    <citation type="journal article" date="2016" name="Mol. Biol. Evol.">
        <title>Comparative Genomics of Early-Diverging Mushroom-Forming Fungi Provides Insights into the Origins of Lignocellulose Decay Capabilities.</title>
        <authorList>
            <person name="Nagy L.G."/>
            <person name="Riley R."/>
            <person name="Tritt A."/>
            <person name="Adam C."/>
            <person name="Daum C."/>
            <person name="Floudas D."/>
            <person name="Sun H."/>
            <person name="Yadav J.S."/>
            <person name="Pangilinan J."/>
            <person name="Larsson K.H."/>
            <person name="Matsuura K."/>
            <person name="Barry K."/>
            <person name="Labutti K."/>
            <person name="Kuo R."/>
            <person name="Ohm R.A."/>
            <person name="Bhattacharya S.S."/>
            <person name="Shirouzu T."/>
            <person name="Yoshinaga Y."/>
            <person name="Martin F.M."/>
            <person name="Grigoriev I.V."/>
            <person name="Hibbett D.S."/>
        </authorList>
    </citation>
    <scope>NUCLEOTIDE SEQUENCE [LARGE SCALE GENOMIC DNA]</scope>
    <source>
        <strain evidence="1 2">L-15889</strain>
    </source>
</reference>
<evidence type="ECO:0000313" key="2">
    <source>
        <dbReference type="Proteomes" id="UP000076727"/>
    </source>
</evidence>
<sequence length="71" mass="8127">RKLNSVPAGASDWDVPYPFEAGQGPADYQSTWAKERARRLVRELVTLVRDAAKKVAVRGYLQEQDRARKRK</sequence>